<evidence type="ECO:0000256" key="1">
    <source>
        <dbReference type="SAM" id="MobiDB-lite"/>
    </source>
</evidence>
<reference evidence="3" key="1">
    <citation type="submission" date="2021-01" db="EMBL/GenBank/DDBJ databases">
        <title>Whole genome shotgun sequence of Planosporangium flavigriseum NBRC 105377.</title>
        <authorList>
            <person name="Komaki H."/>
            <person name="Tamura T."/>
        </authorList>
    </citation>
    <scope>NUCLEOTIDE SEQUENCE</scope>
    <source>
        <strain evidence="3">NBRC 105377</strain>
    </source>
</reference>
<name>A0A8J3LZU2_9ACTN</name>
<accession>A0A8J3LZU2</accession>
<feature type="compositionally biased region" description="Low complexity" evidence="1">
    <location>
        <begin position="162"/>
        <end position="175"/>
    </location>
</feature>
<dbReference type="InterPro" id="IPR021235">
    <property type="entry name" value="DUF2637"/>
</dbReference>
<dbReference type="EMBL" id="BONU01000014">
    <property type="protein sequence ID" value="GIG74100.1"/>
    <property type="molecule type" value="Genomic_DNA"/>
</dbReference>
<keyword evidence="2" id="KW-1133">Transmembrane helix</keyword>
<protein>
    <submittedName>
        <fullName evidence="3">SpdA protein</fullName>
    </submittedName>
</protein>
<evidence type="ECO:0000313" key="4">
    <source>
        <dbReference type="Proteomes" id="UP000653674"/>
    </source>
</evidence>
<gene>
    <name evidence="3" type="ORF">Pfl04_25040</name>
</gene>
<organism evidence="3 4">
    <name type="scientific">Planosporangium flavigriseum</name>
    <dbReference type="NCBI Taxonomy" id="373681"/>
    <lineage>
        <taxon>Bacteria</taxon>
        <taxon>Bacillati</taxon>
        <taxon>Actinomycetota</taxon>
        <taxon>Actinomycetes</taxon>
        <taxon>Micromonosporales</taxon>
        <taxon>Micromonosporaceae</taxon>
        <taxon>Planosporangium</taxon>
    </lineage>
</organism>
<sequence>MSATNRVIVGAAGTTVVGLAGVAGAISYSHMAELARLHGEVGWRAHAFPVSVDGIEIVASLVLLAHRRAGTRAGWLPWAALAAGTAASVAANVAVGGSDPVGRLVAGWPAVALLVSIKLLAGLLDSAPADVGSGGDRVAMADAPGCEDAAGSDGPHGPRGPVGPDAGPDGPQAGRDAPRLTETLGTGLPPDEPTSRTGLAELETAARVVRDQLAAAGTPVNRRNLATGLRAAGHRVRNDRLSHLLRVVVTADGPEPFTATGNGAREYASAPFGGGDRG</sequence>
<keyword evidence="4" id="KW-1185">Reference proteome</keyword>
<proteinExistence type="predicted"/>
<evidence type="ECO:0000256" key="2">
    <source>
        <dbReference type="SAM" id="Phobius"/>
    </source>
</evidence>
<keyword evidence="2" id="KW-0472">Membrane</keyword>
<comment type="caution">
    <text evidence="3">The sequence shown here is derived from an EMBL/GenBank/DDBJ whole genome shotgun (WGS) entry which is preliminary data.</text>
</comment>
<dbReference type="AlphaFoldDB" id="A0A8J3LZU2"/>
<feature type="region of interest" description="Disordered" evidence="1">
    <location>
        <begin position="135"/>
        <end position="196"/>
    </location>
</feature>
<dbReference type="Pfam" id="PF10935">
    <property type="entry name" value="DUF2637"/>
    <property type="match status" value="1"/>
</dbReference>
<dbReference type="RefSeq" id="WP_168075270.1">
    <property type="nucleotide sequence ID" value="NZ_BAAAQJ010000019.1"/>
</dbReference>
<feature type="transmembrane region" description="Helical" evidence="2">
    <location>
        <begin position="101"/>
        <end position="121"/>
    </location>
</feature>
<dbReference type="Proteomes" id="UP000653674">
    <property type="component" value="Unassembled WGS sequence"/>
</dbReference>
<feature type="region of interest" description="Disordered" evidence="1">
    <location>
        <begin position="257"/>
        <end position="278"/>
    </location>
</feature>
<feature type="transmembrane region" description="Helical" evidence="2">
    <location>
        <begin position="76"/>
        <end position="95"/>
    </location>
</feature>
<keyword evidence="2" id="KW-0812">Transmembrane</keyword>
<feature type="transmembrane region" description="Helical" evidence="2">
    <location>
        <begin position="7"/>
        <end position="26"/>
    </location>
</feature>
<evidence type="ECO:0000313" key="3">
    <source>
        <dbReference type="EMBL" id="GIG74100.1"/>
    </source>
</evidence>
<feature type="transmembrane region" description="Helical" evidence="2">
    <location>
        <begin position="46"/>
        <end position="64"/>
    </location>
</feature>